<evidence type="ECO:0000256" key="3">
    <source>
        <dbReference type="ARBA" id="ARBA00022840"/>
    </source>
</evidence>
<proteinExistence type="inferred from homology"/>
<evidence type="ECO:0000259" key="5">
    <source>
        <dbReference type="Pfam" id="PF01923"/>
    </source>
</evidence>
<dbReference type="SUPFAM" id="SSF89028">
    <property type="entry name" value="Cobalamin adenosyltransferase-like"/>
    <property type="match status" value="1"/>
</dbReference>
<protein>
    <recommendedName>
        <fullName evidence="4">Corrinoid adenosyltransferase</fullName>
        <ecNumber evidence="4">2.5.1.17</ecNumber>
    </recommendedName>
    <alternativeName>
        <fullName evidence="4">Cob(II)alamin adenosyltransferase</fullName>
    </alternativeName>
    <alternativeName>
        <fullName evidence="4">Cob(II)yrinic acid a,c-diamide adenosyltransferase</fullName>
    </alternativeName>
    <alternativeName>
        <fullName evidence="4">Cobinamide/cobalamin adenosyltransferase</fullName>
    </alternativeName>
</protein>
<evidence type="ECO:0000256" key="2">
    <source>
        <dbReference type="ARBA" id="ARBA00022741"/>
    </source>
</evidence>
<dbReference type="Pfam" id="PF01923">
    <property type="entry name" value="Cob_adeno_trans"/>
    <property type="match status" value="1"/>
</dbReference>
<comment type="caution">
    <text evidence="6">The sequence shown here is derived from an EMBL/GenBank/DDBJ whole genome shotgun (WGS) entry which is preliminary data.</text>
</comment>
<dbReference type="GO" id="GO:0009236">
    <property type="term" value="P:cobalamin biosynthetic process"/>
    <property type="evidence" value="ECO:0007669"/>
    <property type="project" value="UniProtKB-UniRule"/>
</dbReference>
<evidence type="ECO:0000256" key="4">
    <source>
        <dbReference type="RuleBase" id="RU366026"/>
    </source>
</evidence>
<keyword evidence="2 4" id="KW-0547">Nucleotide-binding</keyword>
<accession>A0A0G1W875</accession>
<dbReference type="Proteomes" id="UP000034739">
    <property type="component" value="Unassembled WGS sequence"/>
</dbReference>
<keyword evidence="1 4" id="KW-0808">Transferase</keyword>
<feature type="non-terminal residue" evidence="6">
    <location>
        <position position="161"/>
    </location>
</feature>
<dbReference type="InterPro" id="IPR029499">
    <property type="entry name" value="PduO-typ"/>
</dbReference>
<dbReference type="PANTHER" id="PTHR12213:SF0">
    <property type="entry name" value="CORRINOID ADENOSYLTRANSFERASE MMAB"/>
    <property type="match status" value="1"/>
</dbReference>
<dbReference type="GO" id="GO:0008817">
    <property type="term" value="F:corrinoid adenosyltransferase activity"/>
    <property type="evidence" value="ECO:0007669"/>
    <property type="project" value="UniProtKB-UniRule"/>
</dbReference>
<dbReference type="InterPro" id="IPR036451">
    <property type="entry name" value="CblAdoTrfase-like_sf"/>
</dbReference>
<dbReference type="EC" id="2.5.1.17" evidence="4"/>
<dbReference type="Gene3D" id="1.20.1200.10">
    <property type="entry name" value="Cobalamin adenosyltransferase-like"/>
    <property type="match status" value="1"/>
</dbReference>
<comment type="catalytic activity">
    <reaction evidence="4">
        <text>2 cob(II)yrinate a,c diamide + reduced [electron-transfer flavoprotein] + 2 ATP = 2 adenosylcob(III)yrinate a,c-diamide + 2 triphosphate + oxidized [electron-transfer flavoprotein] + 3 H(+)</text>
        <dbReference type="Rhea" id="RHEA:11528"/>
        <dbReference type="Rhea" id="RHEA-COMP:10685"/>
        <dbReference type="Rhea" id="RHEA-COMP:10686"/>
        <dbReference type="ChEBI" id="CHEBI:15378"/>
        <dbReference type="ChEBI" id="CHEBI:18036"/>
        <dbReference type="ChEBI" id="CHEBI:30616"/>
        <dbReference type="ChEBI" id="CHEBI:57692"/>
        <dbReference type="ChEBI" id="CHEBI:58307"/>
        <dbReference type="ChEBI" id="CHEBI:58503"/>
        <dbReference type="ChEBI" id="CHEBI:58537"/>
        <dbReference type="EC" id="2.5.1.17"/>
    </reaction>
</comment>
<evidence type="ECO:0000256" key="1">
    <source>
        <dbReference type="ARBA" id="ARBA00022679"/>
    </source>
</evidence>
<evidence type="ECO:0000313" key="7">
    <source>
        <dbReference type="Proteomes" id="UP000034739"/>
    </source>
</evidence>
<sequence length="161" mass="18080">MSIYTRSGDTGTTNLFGGKRVLKCEELVDVYGSMDELNSWVGLIVSETAHDHLKKLFDDIQSDLFTIGGNLAGWSTDLAALETRVPQVEVEIDAMEKNLAPLTNFILPGGTKEAAHVHIARSITRRVERQIVALAQRQKVDPRIMKYLNRLSDLFFMLARF</sequence>
<keyword evidence="3 4" id="KW-0067">ATP-binding</keyword>
<organism evidence="6 7">
    <name type="scientific">Candidatus Gottesmanbacteria bacterium GW2011_GWA2_47_9</name>
    <dbReference type="NCBI Taxonomy" id="1618445"/>
    <lineage>
        <taxon>Bacteria</taxon>
        <taxon>Candidatus Gottesmaniibacteriota</taxon>
    </lineage>
</organism>
<dbReference type="UniPathway" id="UPA00148">
    <property type="reaction ID" value="UER00233"/>
</dbReference>
<keyword evidence="4" id="KW-0169">Cobalamin biosynthesis</keyword>
<reference evidence="6 7" key="1">
    <citation type="journal article" date="2015" name="Nature">
        <title>rRNA introns, odd ribosomes, and small enigmatic genomes across a large radiation of phyla.</title>
        <authorList>
            <person name="Brown C.T."/>
            <person name="Hug L.A."/>
            <person name="Thomas B.C."/>
            <person name="Sharon I."/>
            <person name="Castelle C.J."/>
            <person name="Singh A."/>
            <person name="Wilkins M.J."/>
            <person name="Williams K.H."/>
            <person name="Banfield J.F."/>
        </authorList>
    </citation>
    <scope>NUCLEOTIDE SEQUENCE [LARGE SCALE GENOMIC DNA]</scope>
</reference>
<name>A0A0G1W875_9BACT</name>
<comment type="catalytic activity">
    <reaction evidence="4">
        <text>2 cob(II)alamin + reduced [electron-transfer flavoprotein] + 2 ATP = 2 adenosylcob(III)alamin + 2 triphosphate + oxidized [electron-transfer flavoprotein] + 3 H(+)</text>
        <dbReference type="Rhea" id="RHEA:28671"/>
        <dbReference type="Rhea" id="RHEA-COMP:10685"/>
        <dbReference type="Rhea" id="RHEA-COMP:10686"/>
        <dbReference type="ChEBI" id="CHEBI:15378"/>
        <dbReference type="ChEBI" id="CHEBI:16304"/>
        <dbReference type="ChEBI" id="CHEBI:18036"/>
        <dbReference type="ChEBI" id="CHEBI:18408"/>
        <dbReference type="ChEBI" id="CHEBI:30616"/>
        <dbReference type="ChEBI" id="CHEBI:57692"/>
        <dbReference type="ChEBI" id="CHEBI:58307"/>
        <dbReference type="EC" id="2.5.1.17"/>
    </reaction>
</comment>
<dbReference type="NCBIfam" id="TIGR00636">
    <property type="entry name" value="PduO_Nterm"/>
    <property type="match status" value="1"/>
</dbReference>
<feature type="domain" description="Cobalamin adenosyltransferase-like" evidence="5">
    <location>
        <begin position="3"/>
        <end position="161"/>
    </location>
</feature>
<dbReference type="EMBL" id="LCOY01000053">
    <property type="protein sequence ID" value="KKU86558.1"/>
    <property type="molecule type" value="Genomic_DNA"/>
</dbReference>
<gene>
    <name evidence="6" type="ORF">UY16_C0053G0001</name>
</gene>
<dbReference type="InterPro" id="IPR016030">
    <property type="entry name" value="CblAdoTrfase-like"/>
</dbReference>
<dbReference type="PANTHER" id="PTHR12213">
    <property type="entry name" value="CORRINOID ADENOSYLTRANSFERASE"/>
    <property type="match status" value="1"/>
</dbReference>
<comment type="similarity">
    <text evidence="4">Belongs to the Cob(I)alamin adenosyltransferase family.</text>
</comment>
<comment type="pathway">
    <text evidence="4">Cofactor biosynthesis; adenosylcobalamin biosynthesis; adenosylcobalamin from cob(II)yrinate a,c-diamide: step 2/7.</text>
</comment>
<dbReference type="AlphaFoldDB" id="A0A0G1W875"/>
<evidence type="ECO:0000313" key="6">
    <source>
        <dbReference type="EMBL" id="KKU86558.1"/>
    </source>
</evidence>
<dbReference type="GO" id="GO:0005524">
    <property type="term" value="F:ATP binding"/>
    <property type="evidence" value="ECO:0007669"/>
    <property type="project" value="UniProtKB-UniRule"/>
</dbReference>